<sequence>MALALSLSALLMPAAGAQSFGVYGASNIARTGGGVQVQSGTSTAGTWRLSLGYEQGGAAVAAERLNGFGAGRTYWGAGAFGGYAPADDRGAFGGVRGFVGAELPTGGSHLYGEVGVQAIAAQTSSSDIGVVGGLVPVVRVGVRF</sequence>
<evidence type="ECO:0000313" key="2">
    <source>
        <dbReference type="EMBL" id="GHG09616.1"/>
    </source>
</evidence>
<reference evidence="3" key="1">
    <citation type="journal article" date="2019" name="Int. J. Syst. Evol. Microbiol.">
        <title>The Global Catalogue of Microorganisms (GCM) 10K type strain sequencing project: providing services to taxonomists for standard genome sequencing and annotation.</title>
        <authorList>
            <consortium name="The Broad Institute Genomics Platform"/>
            <consortium name="The Broad Institute Genome Sequencing Center for Infectious Disease"/>
            <person name="Wu L."/>
            <person name="Ma J."/>
        </authorList>
    </citation>
    <scope>NUCLEOTIDE SEQUENCE [LARGE SCALE GENOMIC DNA]</scope>
    <source>
        <strain evidence="3">CGMCC 1.18439</strain>
    </source>
</reference>
<organism evidence="2 3">
    <name type="scientific">Deinococcus piscis</name>
    <dbReference type="NCBI Taxonomy" id="394230"/>
    <lineage>
        <taxon>Bacteria</taxon>
        <taxon>Thermotogati</taxon>
        <taxon>Deinococcota</taxon>
        <taxon>Deinococci</taxon>
        <taxon>Deinococcales</taxon>
        <taxon>Deinococcaceae</taxon>
        <taxon>Deinococcus</taxon>
    </lineage>
</organism>
<keyword evidence="3" id="KW-1185">Reference proteome</keyword>
<protein>
    <submittedName>
        <fullName evidence="2">Uncharacterized protein</fullName>
    </submittedName>
</protein>
<keyword evidence="1" id="KW-0732">Signal</keyword>
<accession>A0ABQ3KA39</accession>
<feature type="signal peptide" evidence="1">
    <location>
        <begin position="1"/>
        <end position="17"/>
    </location>
</feature>
<proteinExistence type="predicted"/>
<evidence type="ECO:0000313" key="3">
    <source>
        <dbReference type="Proteomes" id="UP000632154"/>
    </source>
</evidence>
<name>A0ABQ3KA39_9DEIO</name>
<evidence type="ECO:0000256" key="1">
    <source>
        <dbReference type="SAM" id="SignalP"/>
    </source>
</evidence>
<dbReference type="EMBL" id="BNAL01000036">
    <property type="protein sequence ID" value="GHG09616.1"/>
    <property type="molecule type" value="Genomic_DNA"/>
</dbReference>
<comment type="caution">
    <text evidence="2">The sequence shown here is derived from an EMBL/GenBank/DDBJ whole genome shotgun (WGS) entry which is preliminary data.</text>
</comment>
<feature type="chain" id="PRO_5047400437" evidence="1">
    <location>
        <begin position="18"/>
        <end position="144"/>
    </location>
</feature>
<dbReference type="Proteomes" id="UP000632154">
    <property type="component" value="Unassembled WGS sequence"/>
</dbReference>
<gene>
    <name evidence="2" type="ORF">GCM10017783_22670</name>
</gene>